<dbReference type="AlphaFoldDB" id="A0A0L0FMQ9"/>
<name>A0A0L0FMQ9_9EUKA</name>
<dbReference type="eggNOG" id="KOG3336">
    <property type="taxonomic scope" value="Eukaryota"/>
</dbReference>
<proteinExistence type="predicted"/>
<keyword evidence="4" id="KW-1185">Reference proteome</keyword>
<dbReference type="InterPro" id="IPR006797">
    <property type="entry name" value="PRELI/MSF1_dom"/>
</dbReference>
<dbReference type="PANTHER" id="PTHR11158">
    <property type="entry name" value="MSF1/PX19 RELATED"/>
    <property type="match status" value="1"/>
</dbReference>
<evidence type="ECO:0000313" key="3">
    <source>
        <dbReference type="EMBL" id="KNC78045.1"/>
    </source>
</evidence>
<dbReference type="PROSITE" id="PS50904">
    <property type="entry name" value="PRELI_MSF1"/>
    <property type="match status" value="1"/>
</dbReference>
<feature type="region of interest" description="Disordered" evidence="1">
    <location>
        <begin position="204"/>
        <end position="231"/>
    </location>
</feature>
<organism evidence="3 4">
    <name type="scientific">Sphaeroforma arctica JP610</name>
    <dbReference type="NCBI Taxonomy" id="667725"/>
    <lineage>
        <taxon>Eukaryota</taxon>
        <taxon>Ichthyosporea</taxon>
        <taxon>Ichthyophonida</taxon>
        <taxon>Sphaeroforma</taxon>
    </lineage>
</organism>
<evidence type="ECO:0000256" key="1">
    <source>
        <dbReference type="SAM" id="MobiDB-lite"/>
    </source>
</evidence>
<dbReference type="GeneID" id="25910014"/>
<dbReference type="Proteomes" id="UP000054560">
    <property type="component" value="Unassembled WGS sequence"/>
</dbReference>
<dbReference type="OrthoDB" id="407630at2759"/>
<sequence>MIEFVNSHVFGHEWSNITQANWQKYPNEHSPHINSVDIVERKVTGPGILDTVRLIGCKQQVPYLLRRLVGSADDEAYVYETSKVDVPNRTMKLVSRNVTFSKLVTVDETCTYTPNPIDESTTLFEQRVRITAIGVPGWIVNSVEAVMADNYKKTASKGRNALNEVCDMVVLSPFSVVEHMMEEARDEMQKMTSDFSRRASERLSSVFDWDSKPGKSGQPESAEADTKEERK</sequence>
<evidence type="ECO:0000313" key="4">
    <source>
        <dbReference type="Proteomes" id="UP000054560"/>
    </source>
</evidence>
<evidence type="ECO:0000259" key="2">
    <source>
        <dbReference type="PROSITE" id="PS50904"/>
    </source>
</evidence>
<dbReference type="GO" id="GO:0005758">
    <property type="term" value="C:mitochondrial intermembrane space"/>
    <property type="evidence" value="ECO:0007669"/>
    <property type="project" value="InterPro"/>
</dbReference>
<dbReference type="RefSeq" id="XP_014151947.1">
    <property type="nucleotide sequence ID" value="XM_014296472.1"/>
</dbReference>
<dbReference type="Pfam" id="PF04707">
    <property type="entry name" value="PRELI"/>
    <property type="match status" value="1"/>
</dbReference>
<dbReference type="InterPro" id="IPR037365">
    <property type="entry name" value="Slowmo/Ups"/>
</dbReference>
<dbReference type="STRING" id="667725.A0A0L0FMQ9"/>
<protein>
    <recommendedName>
        <fullName evidence="2">PRELI/MSF1 domain-containing protein</fullName>
    </recommendedName>
</protein>
<feature type="domain" description="PRELI/MSF1" evidence="2">
    <location>
        <begin position="1"/>
        <end position="174"/>
    </location>
</feature>
<accession>A0A0L0FMQ9</accession>
<reference evidence="3 4" key="1">
    <citation type="submission" date="2011-02" db="EMBL/GenBank/DDBJ databases">
        <title>The Genome Sequence of Sphaeroforma arctica JP610.</title>
        <authorList>
            <consortium name="The Broad Institute Genome Sequencing Platform"/>
            <person name="Russ C."/>
            <person name="Cuomo C."/>
            <person name="Young S.K."/>
            <person name="Zeng Q."/>
            <person name="Gargeya S."/>
            <person name="Alvarado L."/>
            <person name="Berlin A."/>
            <person name="Chapman S.B."/>
            <person name="Chen Z."/>
            <person name="Freedman E."/>
            <person name="Gellesch M."/>
            <person name="Goldberg J."/>
            <person name="Griggs A."/>
            <person name="Gujja S."/>
            <person name="Heilman E."/>
            <person name="Heiman D."/>
            <person name="Howarth C."/>
            <person name="Mehta T."/>
            <person name="Neiman D."/>
            <person name="Pearson M."/>
            <person name="Roberts A."/>
            <person name="Saif S."/>
            <person name="Shea T."/>
            <person name="Shenoy N."/>
            <person name="Sisk P."/>
            <person name="Stolte C."/>
            <person name="Sykes S."/>
            <person name="White J."/>
            <person name="Yandava C."/>
            <person name="Burger G."/>
            <person name="Gray M.W."/>
            <person name="Holland P.W.H."/>
            <person name="King N."/>
            <person name="Lang F.B.F."/>
            <person name="Roger A.J."/>
            <person name="Ruiz-Trillo I."/>
            <person name="Haas B."/>
            <person name="Nusbaum C."/>
            <person name="Birren B."/>
        </authorList>
    </citation>
    <scope>NUCLEOTIDE SEQUENCE [LARGE SCALE GENOMIC DNA]</scope>
    <source>
        <strain evidence="3 4">JP610</strain>
    </source>
</reference>
<gene>
    <name evidence="3" type="ORF">SARC_09510</name>
</gene>
<dbReference type="EMBL" id="KQ242570">
    <property type="protein sequence ID" value="KNC78045.1"/>
    <property type="molecule type" value="Genomic_DNA"/>
</dbReference>